<dbReference type="PANTHER" id="PTHR47331:SF6">
    <property type="entry name" value="DOUBLECORTIN DOMAIN-CONTAINING PROTEIN"/>
    <property type="match status" value="1"/>
</dbReference>
<keyword evidence="3" id="KW-1185">Reference proteome</keyword>
<reference evidence="2" key="1">
    <citation type="submission" date="2020-07" db="EMBL/GenBank/DDBJ databases">
        <title>Multicomponent nature underlies the extraordinary mechanical properties of spider dragline silk.</title>
        <authorList>
            <person name="Kono N."/>
            <person name="Nakamura H."/>
            <person name="Mori M."/>
            <person name="Yoshida Y."/>
            <person name="Ohtoshi R."/>
            <person name="Malay A.D."/>
            <person name="Moran D.A.P."/>
            <person name="Tomita M."/>
            <person name="Numata K."/>
            <person name="Arakawa K."/>
        </authorList>
    </citation>
    <scope>NUCLEOTIDE SEQUENCE</scope>
</reference>
<accession>A0A8X6LUY0</accession>
<dbReference type="InterPro" id="IPR040676">
    <property type="entry name" value="DUF5641"/>
</dbReference>
<dbReference type="EMBL" id="BMAO01028237">
    <property type="protein sequence ID" value="GFR22930.1"/>
    <property type="molecule type" value="Genomic_DNA"/>
</dbReference>
<feature type="domain" description="DUF5641" evidence="1">
    <location>
        <begin position="216"/>
        <end position="266"/>
    </location>
</feature>
<dbReference type="Pfam" id="PF18701">
    <property type="entry name" value="DUF5641"/>
    <property type="match status" value="1"/>
</dbReference>
<name>A0A8X6LUY0_TRICU</name>
<comment type="caution">
    <text evidence="2">The sequence shown here is derived from an EMBL/GenBank/DDBJ whole genome shotgun (WGS) entry which is preliminary data.</text>
</comment>
<proteinExistence type="predicted"/>
<dbReference type="OrthoDB" id="8065733at2759"/>
<gene>
    <name evidence="2" type="ORF">TNCT_410921</name>
</gene>
<evidence type="ECO:0000313" key="3">
    <source>
        <dbReference type="Proteomes" id="UP000887116"/>
    </source>
</evidence>
<evidence type="ECO:0000259" key="1">
    <source>
        <dbReference type="Pfam" id="PF18701"/>
    </source>
</evidence>
<dbReference type="AlphaFoldDB" id="A0A8X6LUY0"/>
<dbReference type="PANTHER" id="PTHR47331">
    <property type="entry name" value="PHD-TYPE DOMAIN-CONTAINING PROTEIN"/>
    <property type="match status" value="1"/>
</dbReference>
<protein>
    <recommendedName>
        <fullName evidence="1">DUF5641 domain-containing protein</fullName>
    </recommendedName>
</protein>
<dbReference type="Proteomes" id="UP000887116">
    <property type="component" value="Unassembled WGS sequence"/>
</dbReference>
<sequence>MFIESEERALGLLSGSAEATKTKLGTSNQISDKSYTESRKNVDPNFHISKPIGVLLGAEIYANLLEGLPILGPAGTPAAIPTKLGYILSRKIYAPPLQESIVNSTLNDQLSELWKLEEVPKTNAKIQIPDPCEESFSKSVKRNNEDWINNDLKEELSSAKILTTCTVEADSVLNSTPLVVESNPLEIIISKFSNFTKLIRVIALCKRYINNCKSGSKLRQHFWDRWHKEVLHHYQSRPNWKTSQSEVQVGNLVLISDDNRSPGSWQEY</sequence>
<organism evidence="2 3">
    <name type="scientific">Trichonephila clavata</name>
    <name type="common">Joro spider</name>
    <name type="synonym">Nephila clavata</name>
    <dbReference type="NCBI Taxonomy" id="2740835"/>
    <lineage>
        <taxon>Eukaryota</taxon>
        <taxon>Metazoa</taxon>
        <taxon>Ecdysozoa</taxon>
        <taxon>Arthropoda</taxon>
        <taxon>Chelicerata</taxon>
        <taxon>Arachnida</taxon>
        <taxon>Araneae</taxon>
        <taxon>Araneomorphae</taxon>
        <taxon>Entelegynae</taxon>
        <taxon>Araneoidea</taxon>
        <taxon>Nephilidae</taxon>
        <taxon>Trichonephila</taxon>
    </lineage>
</organism>
<evidence type="ECO:0000313" key="2">
    <source>
        <dbReference type="EMBL" id="GFR22930.1"/>
    </source>
</evidence>